<dbReference type="RefSeq" id="WP_015155539.1">
    <property type="nucleotide sequence ID" value="NC_019695.1"/>
</dbReference>
<dbReference type="eggNOG" id="ENOG5033705">
    <property type="taxonomic scope" value="Bacteria"/>
</dbReference>
<evidence type="ECO:0000313" key="1">
    <source>
        <dbReference type="EMBL" id="AFY88994.1"/>
    </source>
</evidence>
<proteinExistence type="predicted"/>
<dbReference type="KEGG" id="cthe:Chro_3537"/>
<organism evidence="1 2">
    <name type="scientific">Chroococcidiopsis thermalis (strain PCC 7203)</name>
    <dbReference type="NCBI Taxonomy" id="251229"/>
    <lineage>
        <taxon>Bacteria</taxon>
        <taxon>Bacillati</taxon>
        <taxon>Cyanobacteriota</taxon>
        <taxon>Cyanophyceae</taxon>
        <taxon>Chroococcidiopsidales</taxon>
        <taxon>Chroococcidiopsidaceae</taxon>
        <taxon>Chroococcidiopsis</taxon>
    </lineage>
</organism>
<keyword evidence="2" id="KW-1185">Reference proteome</keyword>
<dbReference type="OrthoDB" id="9792518at2"/>
<dbReference type="HOGENOM" id="CLU_128785_1_0_3"/>
<name>K9U424_CHRTP</name>
<accession>K9U424</accession>
<dbReference type="InParanoid" id="K9U424"/>
<evidence type="ECO:0000313" key="2">
    <source>
        <dbReference type="Proteomes" id="UP000010384"/>
    </source>
</evidence>
<reference evidence="1 2" key="1">
    <citation type="submission" date="2012-06" db="EMBL/GenBank/DDBJ databases">
        <title>Finished chromosome of genome of Chroococcidiopsis thermalis PCC 7203.</title>
        <authorList>
            <consortium name="US DOE Joint Genome Institute"/>
            <person name="Gugger M."/>
            <person name="Coursin T."/>
            <person name="Rippka R."/>
            <person name="Tandeau De Marsac N."/>
            <person name="Huntemann M."/>
            <person name="Wei C.-L."/>
            <person name="Han J."/>
            <person name="Detter J.C."/>
            <person name="Han C."/>
            <person name="Tapia R."/>
            <person name="Davenport K."/>
            <person name="Daligault H."/>
            <person name="Erkkila T."/>
            <person name="Gu W."/>
            <person name="Munk A.C.C."/>
            <person name="Teshima H."/>
            <person name="Xu Y."/>
            <person name="Chain P."/>
            <person name="Chen A."/>
            <person name="Krypides N."/>
            <person name="Mavromatis K."/>
            <person name="Markowitz V."/>
            <person name="Szeto E."/>
            <person name="Ivanova N."/>
            <person name="Mikhailova N."/>
            <person name="Ovchinnikova G."/>
            <person name="Pagani I."/>
            <person name="Pati A."/>
            <person name="Goodwin L."/>
            <person name="Peters L."/>
            <person name="Pitluck S."/>
            <person name="Woyke T."/>
            <person name="Kerfeld C."/>
        </authorList>
    </citation>
    <scope>NUCLEOTIDE SEQUENCE [LARGE SCALE GENOMIC DNA]</scope>
    <source>
        <strain evidence="1 2">PCC 7203</strain>
    </source>
</reference>
<protein>
    <submittedName>
        <fullName evidence="1">Uncharacterized protein</fullName>
    </submittedName>
</protein>
<dbReference type="Pfam" id="PF24585">
    <property type="entry name" value="YunG"/>
    <property type="match status" value="1"/>
</dbReference>
<dbReference type="EMBL" id="CP003597">
    <property type="protein sequence ID" value="AFY88994.1"/>
    <property type="molecule type" value="Genomic_DNA"/>
</dbReference>
<dbReference type="Proteomes" id="UP000010384">
    <property type="component" value="Chromosome"/>
</dbReference>
<gene>
    <name evidence="1" type="ORF">Chro_3537</name>
</gene>
<dbReference type="InterPro" id="IPR056238">
    <property type="entry name" value="YunG-like"/>
</dbReference>
<dbReference type="FunCoup" id="K9U424">
    <property type="interactions" value="22"/>
</dbReference>
<sequence>MVLIAMNEKLITHLLKKCWSRESSSLYTQDNPAKGQCSVTALVIQDCYGGQLLKTRVGESWHFYNYINRMRYDLTAEQFGLPIEYLDLAATREEAFDDTNVVQYNYLLNAFQQRLTKQTQRRK</sequence>
<dbReference type="AlphaFoldDB" id="K9U424"/>
<dbReference type="STRING" id="251229.Chro_3537"/>